<accession>A0ABP0CX64</accession>
<evidence type="ECO:0000313" key="3">
    <source>
        <dbReference type="Proteomes" id="UP001642405"/>
    </source>
</evidence>
<organism evidence="2 3">
    <name type="scientific">Sporothrix curviconia</name>
    <dbReference type="NCBI Taxonomy" id="1260050"/>
    <lineage>
        <taxon>Eukaryota</taxon>
        <taxon>Fungi</taxon>
        <taxon>Dikarya</taxon>
        <taxon>Ascomycota</taxon>
        <taxon>Pezizomycotina</taxon>
        <taxon>Sordariomycetes</taxon>
        <taxon>Sordariomycetidae</taxon>
        <taxon>Ophiostomatales</taxon>
        <taxon>Ophiostomataceae</taxon>
        <taxon>Sporothrix</taxon>
    </lineage>
</organism>
<keyword evidence="3" id="KW-1185">Reference proteome</keyword>
<keyword evidence="1" id="KW-0732">Signal</keyword>
<evidence type="ECO:0000313" key="2">
    <source>
        <dbReference type="EMBL" id="CAK7236145.1"/>
    </source>
</evidence>
<dbReference type="EMBL" id="CAWUHB010000109">
    <property type="protein sequence ID" value="CAK7236145.1"/>
    <property type="molecule type" value="Genomic_DNA"/>
</dbReference>
<protein>
    <recommendedName>
        <fullName evidence="4">Sexual development protein</fullName>
    </recommendedName>
</protein>
<name>A0ABP0CX64_9PEZI</name>
<comment type="caution">
    <text evidence="2">The sequence shown here is derived from an EMBL/GenBank/DDBJ whole genome shotgun (WGS) entry which is preliminary data.</text>
</comment>
<gene>
    <name evidence="2" type="ORF">SCUCBS95973_009508</name>
</gene>
<dbReference type="Proteomes" id="UP001642405">
    <property type="component" value="Unassembled WGS sequence"/>
</dbReference>
<proteinExistence type="predicted"/>
<reference evidence="2 3" key="1">
    <citation type="submission" date="2024-01" db="EMBL/GenBank/DDBJ databases">
        <authorList>
            <person name="Allen C."/>
            <person name="Tagirdzhanova G."/>
        </authorList>
    </citation>
    <scope>NUCLEOTIDE SEQUENCE [LARGE SCALE GENOMIC DNA]</scope>
</reference>
<feature type="chain" id="PRO_5045120474" description="Sexual development protein" evidence="1">
    <location>
        <begin position="19"/>
        <end position="365"/>
    </location>
</feature>
<sequence>MLYKNILSAAVLASSALAAPTPSQLPADGFPNPSADQLNTINKEADGTLSNAPPPPALNASSIPIFQLINFNENFEVAFFNSLIYNITNDVSGFQVPFGTEKAALLSVLQTVLAQEELHAINAAGVISHFGGVVPTPCVYKFPTTDLIGAINLAETFTALVLGTLQDASQGLSTNGDHGPVRAVASVIGQEGEQNGFFRSLVNAKPSEKPFLTTSIAEFAFSALQDFVVSCPFDIASTIPIPIHPTIAVAGGSEVAAQDQTLTFTADLTNVAAAAPYYGNAAACNAGLYVTYFTGQDAPISKQISGASWNGNVLTFSAEFPFTEFVMDGLSIGALTTAGSFASPDAVGAATLAAPALIQVVDPIL</sequence>
<feature type="signal peptide" evidence="1">
    <location>
        <begin position="1"/>
        <end position="18"/>
    </location>
</feature>
<evidence type="ECO:0000256" key="1">
    <source>
        <dbReference type="SAM" id="SignalP"/>
    </source>
</evidence>
<evidence type="ECO:0008006" key="4">
    <source>
        <dbReference type="Google" id="ProtNLM"/>
    </source>
</evidence>